<dbReference type="InterPro" id="IPR011006">
    <property type="entry name" value="CheY-like_superfamily"/>
</dbReference>
<evidence type="ECO:0000313" key="4">
    <source>
        <dbReference type="Proteomes" id="UP000288212"/>
    </source>
</evidence>
<feature type="domain" description="Response regulatory" evidence="2">
    <location>
        <begin position="23"/>
        <end position="147"/>
    </location>
</feature>
<sequence>MEDFLFADDSKTIEVAGATEPFHILIVDDDEEIHVITKMALGDFKLDQRPLQFHSAYSAAEAKEVLQARDDFALMLLDVVMEDDHAGLNVARWTREQLGNRLIRIVLRTGQPGQAPEEEVIAKYDIDDYKEKTELTYRKLLTLMYSSLRAFRDLQAIEQYKQGLERIIQASAEIFSARSVNQLSQGILEQLVALLTRSKVAAYYKLPLDGFTASGDSTEQLQIIAATGQYCSRVGEQLKQPEVREILETLRQRKDQVAYQIHNNTYYGLYQTSHGAFYMLFIEGVGELSETDQHLLTLFMNNTAIAFEHTALLQVDK</sequence>
<evidence type="ECO:0000256" key="1">
    <source>
        <dbReference type="PROSITE-ProRule" id="PRU00169"/>
    </source>
</evidence>
<accession>A0A432VTZ0</accession>
<gene>
    <name evidence="3" type="ORF">CWE06_07725</name>
</gene>
<protein>
    <recommendedName>
        <fullName evidence="2">Response regulatory domain-containing protein</fullName>
    </recommendedName>
</protein>
<dbReference type="Gene3D" id="3.40.50.2300">
    <property type="match status" value="1"/>
</dbReference>
<feature type="modified residue" description="4-aspartylphosphate" evidence="1">
    <location>
        <position position="78"/>
    </location>
</feature>
<dbReference type="SUPFAM" id="SSF52172">
    <property type="entry name" value="CheY-like"/>
    <property type="match status" value="1"/>
</dbReference>
<comment type="caution">
    <text evidence="3">The sequence shown here is derived from an EMBL/GenBank/DDBJ whole genome shotgun (WGS) entry which is preliminary data.</text>
</comment>
<keyword evidence="1" id="KW-0597">Phosphoprotein</keyword>
<dbReference type="InterPro" id="IPR021800">
    <property type="entry name" value="DUF3369"/>
</dbReference>
<dbReference type="PROSITE" id="PS50110">
    <property type="entry name" value="RESPONSE_REGULATORY"/>
    <property type="match status" value="1"/>
</dbReference>
<evidence type="ECO:0000313" key="3">
    <source>
        <dbReference type="EMBL" id="RUO19910.1"/>
    </source>
</evidence>
<evidence type="ECO:0000259" key="2">
    <source>
        <dbReference type="PROSITE" id="PS50110"/>
    </source>
</evidence>
<reference evidence="3 4" key="1">
    <citation type="journal article" date="2011" name="Front. Microbiol.">
        <title>Genomic signatures of strain selection and enhancement in Bacillus atrophaeus var. globigii, a historical biowarfare simulant.</title>
        <authorList>
            <person name="Gibbons H.S."/>
            <person name="Broomall S.M."/>
            <person name="McNew L.A."/>
            <person name="Daligault H."/>
            <person name="Chapman C."/>
            <person name="Bruce D."/>
            <person name="Karavis M."/>
            <person name="Krepps M."/>
            <person name="McGregor P.A."/>
            <person name="Hong C."/>
            <person name="Park K.H."/>
            <person name="Akmal A."/>
            <person name="Feldman A."/>
            <person name="Lin J.S."/>
            <person name="Chang W.E."/>
            <person name="Higgs B.W."/>
            <person name="Demirev P."/>
            <person name="Lindquist J."/>
            <person name="Liem A."/>
            <person name="Fochler E."/>
            <person name="Read T.D."/>
            <person name="Tapia R."/>
            <person name="Johnson S."/>
            <person name="Bishop-Lilly K.A."/>
            <person name="Detter C."/>
            <person name="Han C."/>
            <person name="Sozhamannan S."/>
            <person name="Rosenzweig C.N."/>
            <person name="Skowronski E.W."/>
        </authorList>
    </citation>
    <scope>NUCLEOTIDE SEQUENCE [LARGE SCALE GENOMIC DNA]</scope>
    <source>
        <strain evidence="3 4">AK5</strain>
    </source>
</reference>
<name>A0A432VTZ0_9GAMM</name>
<dbReference type="GO" id="GO:0000160">
    <property type="term" value="P:phosphorelay signal transduction system"/>
    <property type="evidence" value="ECO:0007669"/>
    <property type="project" value="InterPro"/>
</dbReference>
<dbReference type="InterPro" id="IPR001789">
    <property type="entry name" value="Sig_transdc_resp-reg_receiver"/>
</dbReference>
<dbReference type="AlphaFoldDB" id="A0A432VTZ0"/>
<keyword evidence="4" id="KW-1185">Reference proteome</keyword>
<dbReference type="Proteomes" id="UP000288212">
    <property type="component" value="Unassembled WGS sequence"/>
</dbReference>
<dbReference type="EMBL" id="PIPI01000004">
    <property type="protein sequence ID" value="RUO19910.1"/>
    <property type="molecule type" value="Genomic_DNA"/>
</dbReference>
<organism evidence="3 4">
    <name type="scientific">Aliidiomarina haloalkalitolerans</name>
    <dbReference type="NCBI Taxonomy" id="859059"/>
    <lineage>
        <taxon>Bacteria</taxon>
        <taxon>Pseudomonadati</taxon>
        <taxon>Pseudomonadota</taxon>
        <taxon>Gammaproteobacteria</taxon>
        <taxon>Alteromonadales</taxon>
        <taxon>Idiomarinaceae</taxon>
        <taxon>Aliidiomarina</taxon>
    </lineage>
</organism>
<dbReference type="OrthoDB" id="9787688at2"/>
<proteinExistence type="predicted"/>
<dbReference type="RefSeq" id="WP_126792806.1">
    <property type="nucleotide sequence ID" value="NZ_PIPI01000004.1"/>
</dbReference>
<dbReference type="Pfam" id="PF11849">
    <property type="entry name" value="DUF3369"/>
    <property type="match status" value="1"/>
</dbReference>